<name>A0ACB7ZKR8_9ERIC</name>
<evidence type="ECO:0000313" key="2">
    <source>
        <dbReference type="Proteomes" id="UP000828048"/>
    </source>
</evidence>
<reference evidence="1 2" key="1">
    <citation type="journal article" date="2021" name="Hortic Res">
        <title>High-quality reference genome and annotation aids understanding of berry development for evergreen blueberry (Vaccinium darrowii).</title>
        <authorList>
            <person name="Yu J."/>
            <person name="Hulse-Kemp A.M."/>
            <person name="Babiker E."/>
            <person name="Staton M."/>
        </authorList>
    </citation>
    <scope>NUCLEOTIDE SEQUENCE [LARGE SCALE GENOMIC DNA]</scope>
    <source>
        <strain evidence="2">cv. NJ 8807/NJ 8810</strain>
        <tissue evidence="1">Young leaf</tissue>
    </source>
</reference>
<keyword evidence="2" id="KW-1185">Reference proteome</keyword>
<accession>A0ACB7ZKR8</accession>
<organism evidence="1 2">
    <name type="scientific">Vaccinium darrowii</name>
    <dbReference type="NCBI Taxonomy" id="229202"/>
    <lineage>
        <taxon>Eukaryota</taxon>
        <taxon>Viridiplantae</taxon>
        <taxon>Streptophyta</taxon>
        <taxon>Embryophyta</taxon>
        <taxon>Tracheophyta</taxon>
        <taxon>Spermatophyta</taxon>
        <taxon>Magnoliopsida</taxon>
        <taxon>eudicotyledons</taxon>
        <taxon>Gunneridae</taxon>
        <taxon>Pentapetalae</taxon>
        <taxon>asterids</taxon>
        <taxon>Ericales</taxon>
        <taxon>Ericaceae</taxon>
        <taxon>Vaccinioideae</taxon>
        <taxon>Vaccinieae</taxon>
        <taxon>Vaccinium</taxon>
    </lineage>
</organism>
<dbReference type="EMBL" id="CM037159">
    <property type="protein sequence ID" value="KAH7866463.1"/>
    <property type="molecule type" value="Genomic_DNA"/>
</dbReference>
<comment type="caution">
    <text evidence="1">The sequence shown here is derived from an EMBL/GenBank/DDBJ whole genome shotgun (WGS) entry which is preliminary data.</text>
</comment>
<proteinExistence type="predicted"/>
<evidence type="ECO:0000313" key="1">
    <source>
        <dbReference type="EMBL" id="KAH7866463.1"/>
    </source>
</evidence>
<gene>
    <name evidence="1" type="ORF">Vadar_020679</name>
</gene>
<protein>
    <submittedName>
        <fullName evidence="1">Uncharacterized protein</fullName>
    </submittedName>
</protein>
<sequence>MYPIAAKYSHRQLAKRQYRNGEKPQVDYTAEALPAAVMAPSSISSSSSSSRNSKDEEIATTAIAIDKDKNSEFAVRWAVDNLLKKGSSVILVHVKTQSLQTKEDVPKAGHAPLDNEKEFFLPYRGFCARKGVRAKEMVLHDIDVSNALVDFIHTNCITNMVLGSSNRNALTRAFKNVDVPTMVCKSAPAFCSVYVASKGKVHNCRTASQPATPNSTTSSKRSSQPRFSVDTPQSDVLYRQSSWRSEYSERTSGDRSSDFMQLTPRGRIPRSIMASPPNPFSSIVASPLNSLSNLKPRVRNEGSSSHLDSTSEISDFSGPPSFQSTDFSSENLDGPRISDVSRSPVSSSSAASREAEAEMRRLKLELKQTMEMYNSACKEAIAAKEKGREIDKWKTDEARKIQAATEAQEAALALAEIEKQKTQVALEAAKTSRRLAELEVQKRKNAEIKAMREVEERKKAMEALARAEIRYRKYTIEEIEIATEYFSNSLKVGEGGYGPVYKAFLDHTAVAIKVLKPEMSQGKKQFQQEIEVLSYMRHPHMVLLLGACPEYGCIVYEYMENGSLEDRLFRRNNTPPLPWRTRFKIAAEIATALLFLHQAKPEPLVHRDLKPGNILLGRNFVSKISDVGLARLVPPSVADSVTQYHMTTAAGTFCYIDPEYQQTGMLGVKSDIYSLGIMLLQIITAKPPMGLTHLVGRSIERRTFSEMLDPTVTDWPFEEALAFAKLSIQCCELRRKDRPDLATVILPELQRLSDLGSDNVPSNRGSITYGSSFAKSSFEVRSPFSQETRRRNPGGQTEIRGRSFLNESSSASTPELETEV</sequence>
<dbReference type="Proteomes" id="UP000828048">
    <property type="component" value="Chromosome 9"/>
</dbReference>